<organism evidence="3 4">
    <name type="scientific">Luteolibacter soli</name>
    <dbReference type="NCBI Taxonomy" id="3135280"/>
    <lineage>
        <taxon>Bacteria</taxon>
        <taxon>Pseudomonadati</taxon>
        <taxon>Verrucomicrobiota</taxon>
        <taxon>Verrucomicrobiia</taxon>
        <taxon>Verrucomicrobiales</taxon>
        <taxon>Verrucomicrobiaceae</taxon>
        <taxon>Luteolibacter</taxon>
    </lineage>
</organism>
<dbReference type="CDD" id="cd00063">
    <property type="entry name" value="FN3"/>
    <property type="match status" value="1"/>
</dbReference>
<dbReference type="InterPro" id="IPR038607">
    <property type="entry name" value="PhoD-like_sf"/>
</dbReference>
<dbReference type="PANTHER" id="PTHR43606:SF2">
    <property type="entry name" value="ALKALINE PHOSPHATASE FAMILY PROTEIN (AFU_ORTHOLOGUE AFUA_5G03860)"/>
    <property type="match status" value="1"/>
</dbReference>
<feature type="chain" id="PRO_5046317016" evidence="1">
    <location>
        <begin position="22"/>
        <end position="640"/>
    </location>
</feature>
<dbReference type="Gene3D" id="2.60.40.10">
    <property type="entry name" value="Immunoglobulins"/>
    <property type="match status" value="1"/>
</dbReference>
<dbReference type="SUPFAM" id="SSF56300">
    <property type="entry name" value="Metallo-dependent phosphatases"/>
    <property type="match status" value="1"/>
</dbReference>
<evidence type="ECO:0000256" key="1">
    <source>
        <dbReference type="SAM" id="SignalP"/>
    </source>
</evidence>
<evidence type="ECO:0000313" key="3">
    <source>
        <dbReference type="EMBL" id="MEK7952041.1"/>
    </source>
</evidence>
<dbReference type="PROSITE" id="PS50853">
    <property type="entry name" value="FN3"/>
    <property type="match status" value="1"/>
</dbReference>
<dbReference type="InterPro" id="IPR036116">
    <property type="entry name" value="FN3_sf"/>
</dbReference>
<proteinExistence type="predicted"/>
<dbReference type="InterPro" id="IPR029052">
    <property type="entry name" value="Metallo-depent_PP-like"/>
</dbReference>
<sequence>MRLPLVIPACLVAVASGQAPIAPPWCGATTPNSVVVTVPLNQAGVTTRLAVSTTAGLASPVFSAPVISQAAAGNAVRLSVTGLAPDTAYFYAIELNGTLLPAQGGKFKTFPAPGAVSFRFAFASCGEWTNPQDAYEAARLEDPLFFLHMGDLHYEDTDVNNPAPYRQNYTSVLAESPEQSNLFRNVPTFYIWDDHDFSGNGSDRTNDGREAARQVYRERVPHFPLPAGGPNAAIYQSFDCGRLHFILSDLRSDRDPDSDSDNANKSMMGDVQKQWFKDQLIAARDAECPMIVWMCGLPFISSSSTGDNWGSYKTERTELLEFIRDQKIQNVIIVSGDMHALAYDDGRATATYVAGVRIPVFHAAALARDGSTKGGPYSGGTSAGDGRYGTMDISDTGGTVSATYTGRITSSPTSVSTWKTYTHTGEPVRPRKATNLTAQPANGVLLQWTDDSGVETGYRIERRLAGVGAWTSLALLGAGATTHADTTAQLGTSYDYRVVAVNATIEADPSIIATATGSNLTPYQSWKLQHLGDANAPDNADDDHDGNDTMAEYLFDLDPLKGDRFPWTATRASSGPVTITYPTSTGRIYQVEYSNNLIAWNNGPPAVTGDGTPKQWTDDGSLTGGLPAKRLYRVRVQTPP</sequence>
<feature type="domain" description="Fibronectin type-III" evidence="2">
    <location>
        <begin position="426"/>
        <end position="521"/>
    </location>
</feature>
<reference evidence="3 4" key="1">
    <citation type="submission" date="2024-04" db="EMBL/GenBank/DDBJ databases">
        <title>Luteolibacter sp. isolated from soil.</title>
        <authorList>
            <person name="An J."/>
        </authorList>
    </citation>
    <scope>NUCLEOTIDE SEQUENCE [LARGE SCALE GENOMIC DNA]</scope>
    <source>
        <strain evidence="3 4">Y139</strain>
    </source>
</reference>
<dbReference type="SUPFAM" id="SSF49265">
    <property type="entry name" value="Fibronectin type III"/>
    <property type="match status" value="1"/>
</dbReference>
<feature type="signal peptide" evidence="1">
    <location>
        <begin position="1"/>
        <end position="21"/>
    </location>
</feature>
<comment type="caution">
    <text evidence="3">The sequence shown here is derived from an EMBL/GenBank/DDBJ whole genome shotgun (WGS) entry which is preliminary data.</text>
</comment>
<dbReference type="InterPro" id="IPR052900">
    <property type="entry name" value="Phospholipid_Metab_Enz"/>
</dbReference>
<keyword evidence="1" id="KW-0732">Signal</keyword>
<dbReference type="RefSeq" id="WP_341405799.1">
    <property type="nucleotide sequence ID" value="NZ_JBBUKT010000006.1"/>
</dbReference>
<dbReference type="EMBL" id="JBBUKT010000006">
    <property type="protein sequence ID" value="MEK7952041.1"/>
    <property type="molecule type" value="Genomic_DNA"/>
</dbReference>
<dbReference type="Gene3D" id="3.60.21.70">
    <property type="entry name" value="PhoD-like phosphatase"/>
    <property type="match status" value="1"/>
</dbReference>
<dbReference type="Gene3D" id="2.60.40.380">
    <property type="entry name" value="Purple acid phosphatase-like, N-terminal"/>
    <property type="match status" value="1"/>
</dbReference>
<keyword evidence="4" id="KW-1185">Reference proteome</keyword>
<dbReference type="InterPro" id="IPR003961">
    <property type="entry name" value="FN3_dom"/>
</dbReference>
<accession>A0ABU9AWJ1</accession>
<evidence type="ECO:0000313" key="4">
    <source>
        <dbReference type="Proteomes" id="UP001371305"/>
    </source>
</evidence>
<gene>
    <name evidence="3" type="ORF">WKV53_16120</name>
</gene>
<dbReference type="InterPro" id="IPR018946">
    <property type="entry name" value="PhoD-like_MPP"/>
</dbReference>
<evidence type="ECO:0000259" key="2">
    <source>
        <dbReference type="PROSITE" id="PS50853"/>
    </source>
</evidence>
<dbReference type="Pfam" id="PF09423">
    <property type="entry name" value="PhoD"/>
    <property type="match status" value="1"/>
</dbReference>
<protein>
    <submittedName>
        <fullName evidence="3">Alkaline phosphatase D family protein</fullName>
    </submittedName>
</protein>
<dbReference type="PANTHER" id="PTHR43606">
    <property type="entry name" value="PHOSPHATASE, PUTATIVE (AFU_ORTHOLOGUE AFUA_6G08710)-RELATED"/>
    <property type="match status" value="1"/>
</dbReference>
<name>A0ABU9AWJ1_9BACT</name>
<dbReference type="Proteomes" id="UP001371305">
    <property type="component" value="Unassembled WGS sequence"/>
</dbReference>
<dbReference type="CDD" id="cd07389">
    <property type="entry name" value="MPP_PhoD"/>
    <property type="match status" value="1"/>
</dbReference>
<dbReference type="InterPro" id="IPR013783">
    <property type="entry name" value="Ig-like_fold"/>
</dbReference>